<dbReference type="GO" id="GO:0004386">
    <property type="term" value="F:helicase activity"/>
    <property type="evidence" value="ECO:0007669"/>
    <property type="project" value="UniProtKB-KW"/>
</dbReference>
<dbReference type="InterPro" id="IPR000330">
    <property type="entry name" value="SNF2_N"/>
</dbReference>
<dbReference type="Pfam" id="PF00271">
    <property type="entry name" value="Helicase_C"/>
    <property type="match status" value="1"/>
</dbReference>
<keyword evidence="6" id="KW-0067">ATP-binding</keyword>
<feature type="compositionally biased region" description="Basic and acidic residues" evidence="10">
    <location>
        <begin position="696"/>
        <end position="708"/>
    </location>
</feature>
<evidence type="ECO:0000256" key="2">
    <source>
        <dbReference type="ARBA" id="ARBA00007025"/>
    </source>
</evidence>
<proteinExistence type="inferred from homology"/>
<keyword evidence="8" id="KW-0539">Nucleus</keyword>
<sequence>MASQQSKRQRIEDSSSSSDDSDGMIRSRAPTKSSGGAVKKISPSNGNNNHSSPSNEMHQVLALLKDLRTNMLSLKLDVQYTRADIQNLQLLYRTLRPDFEAEFQHLKASISVLGERMTNVDGRPKHLRDARVGRIHPFKRALEVRMWVVINDAVESSSAHGLERQCHYGDEMLDAPRSLTLEIDHTNESISPIVDPGFPCPHDSLSTTNSSPPSAGAVDETTTSQVDHLHRPVERPENSLEESSYVLGDDMVSNEISPSASLRVSTPSTVVPIPSGSVEQTEVDVTTPAREFISRREHVSEEEMEDEVYSKWGEDDEDYEYSSSDAEIEIPSTTRRESGTKEKTRRKSAEKRMESANSEWFPGSDDDDDDDHDDEREMNVDPPVENIDPPVTNADSLVENVDREPFVPRSSTLLSEEERPLNDDRARKMSIIEDEISRIQQDWTLNRLPCLKQVELYRKTRSCLSLYHQQLTKREAYLIEQKNALCDTCNTERDIRRGCRNLEETVYLLCLDRLILGYTEEPAMVPQVVQETSVDTRKNVDRTVVDDGMADFIDDSDVIADKPLNQATVQDRSPKEREEEASEDDSPHDSSFESSEEEASELGLDDDSMQEGSVLEEIVDEPEAGENSRKTGEKDDIIITDGGPLLRSTVRKAKQEGYLKSNPIPVYDSDDDVIIKPPAPALPPPSDVIDITQQEIPEKPPRSSEKFRNVAGNSKKTRKRKKNPVEIVLLDEEEEVPSTTIQADSDDSDDFVHIHKSPPKFPAQISSQPVVFPPNPKVRRRSGGRRDIERILSEEELEVETKRERKRMSDVRQRVELRMQTAKTLRDAVDGSYVINIGRYEGEEVITIPKGVGEPTASQREALTILWNHVCIENTGFLIAMAPGMGKTMVAISFIQVYLQHVTRHPEFEKISSTGRCACVLVPSNLIGNWVKEFQKWLKGTCPQLFICKRGEDVKTNVDLWRETGGVLIMSKQLSSRILKKNDTEVITALHNSDLIVVDEAHDIRRSIGGVAQLMDAVKTRRRIALTGSPFQNRISEYWHLWNFVNPNFLGNRMEFKNQFENPIQNGGWQDSKGEDVELSRDRMDVLRQYLRPMYYRRLLKSESLPEMTDFVLSLNITDVQKSIYTDVIAKNLDNSEETRFLNCYHKCVRVLGHPEIFFQHQRAKRTNPMMHRIHWNSEAPYPLSMGYKILLLLEITKKSVQRGERLIIFSQAKKSLHYIENILKENDYDTITYQSPSDIDDFSHSTDKQVLLMNIKSGSLGHNITMASRMIIFDPTWNPTVEAQSAGRIHRKGQTKRTFIYRFVTSGTSEDHVYKRAVHKEIMANGIVDEITSTSQFKKEDLSEIFPYKQQPPLPKRIEDNVDDDMIKEIVAEHPEWFHHVRQHREYFLNASLL</sequence>
<evidence type="ECO:0000256" key="9">
    <source>
        <dbReference type="SAM" id="Coils"/>
    </source>
</evidence>
<dbReference type="GO" id="GO:0005524">
    <property type="term" value="F:ATP binding"/>
    <property type="evidence" value="ECO:0007669"/>
    <property type="project" value="UniProtKB-KW"/>
</dbReference>
<feature type="compositionally biased region" description="Low complexity" evidence="10">
    <location>
        <begin position="42"/>
        <end position="55"/>
    </location>
</feature>
<protein>
    <submittedName>
        <fullName evidence="13">DNA excision repair protein ERCC-6-like</fullName>
    </submittedName>
</protein>
<dbReference type="PROSITE" id="PS51192">
    <property type="entry name" value="HELICASE_ATP_BIND_1"/>
    <property type="match status" value="1"/>
</dbReference>
<name>A0A2P6MYS8_9EUKA</name>
<dbReference type="InterPro" id="IPR038718">
    <property type="entry name" value="SNF2-like_sf"/>
</dbReference>
<dbReference type="CDD" id="cd18793">
    <property type="entry name" value="SF2_C_SNF"/>
    <property type="match status" value="1"/>
</dbReference>
<comment type="subcellular location">
    <subcellularLocation>
        <location evidence="1">Nucleus</location>
    </subcellularLocation>
</comment>
<evidence type="ECO:0000256" key="7">
    <source>
        <dbReference type="ARBA" id="ARBA00023125"/>
    </source>
</evidence>
<dbReference type="GO" id="GO:0016887">
    <property type="term" value="F:ATP hydrolysis activity"/>
    <property type="evidence" value="ECO:0007669"/>
    <property type="project" value="InterPro"/>
</dbReference>
<dbReference type="PANTHER" id="PTHR45797:SF1">
    <property type="entry name" value="HELICASE ARIP4"/>
    <property type="match status" value="1"/>
</dbReference>
<evidence type="ECO:0000256" key="4">
    <source>
        <dbReference type="ARBA" id="ARBA00022801"/>
    </source>
</evidence>
<feature type="domain" description="Helicase C-terminal" evidence="12">
    <location>
        <begin position="1189"/>
        <end position="1344"/>
    </location>
</feature>
<dbReference type="PANTHER" id="PTHR45797">
    <property type="entry name" value="RAD54-LIKE"/>
    <property type="match status" value="1"/>
</dbReference>
<dbReference type="GO" id="GO:0005634">
    <property type="term" value="C:nucleus"/>
    <property type="evidence" value="ECO:0007669"/>
    <property type="project" value="UniProtKB-SubCell"/>
</dbReference>
<feature type="compositionally biased region" description="Basic and acidic residues" evidence="10">
    <location>
        <begin position="626"/>
        <end position="637"/>
    </location>
</feature>
<dbReference type="Pfam" id="PF00176">
    <property type="entry name" value="SNF2-rel_dom"/>
    <property type="match status" value="1"/>
</dbReference>
<dbReference type="InParanoid" id="A0A2P6MYS8"/>
<keyword evidence="3" id="KW-0547">Nucleotide-binding</keyword>
<dbReference type="InterPro" id="IPR027417">
    <property type="entry name" value="P-loop_NTPase"/>
</dbReference>
<dbReference type="Gene3D" id="3.40.50.10810">
    <property type="entry name" value="Tandem AAA-ATPase domain"/>
    <property type="match status" value="1"/>
</dbReference>
<evidence type="ECO:0000256" key="10">
    <source>
        <dbReference type="SAM" id="MobiDB-lite"/>
    </source>
</evidence>
<evidence type="ECO:0000256" key="8">
    <source>
        <dbReference type="ARBA" id="ARBA00023242"/>
    </source>
</evidence>
<feature type="region of interest" description="Disordered" evidence="10">
    <location>
        <begin position="661"/>
        <end position="726"/>
    </location>
</feature>
<dbReference type="InterPro" id="IPR049730">
    <property type="entry name" value="SNF2/RAD54-like_C"/>
</dbReference>
<comment type="similarity">
    <text evidence="2">Belongs to the SNF2/RAD54 helicase family.</text>
</comment>
<dbReference type="InterPro" id="IPR001650">
    <property type="entry name" value="Helicase_C-like"/>
</dbReference>
<evidence type="ECO:0000259" key="11">
    <source>
        <dbReference type="PROSITE" id="PS51192"/>
    </source>
</evidence>
<evidence type="ECO:0000313" key="14">
    <source>
        <dbReference type="Proteomes" id="UP000241769"/>
    </source>
</evidence>
<organism evidence="13 14">
    <name type="scientific">Planoprotostelium fungivorum</name>
    <dbReference type="NCBI Taxonomy" id="1890364"/>
    <lineage>
        <taxon>Eukaryota</taxon>
        <taxon>Amoebozoa</taxon>
        <taxon>Evosea</taxon>
        <taxon>Variosea</taxon>
        <taxon>Cavosteliida</taxon>
        <taxon>Cavosteliaceae</taxon>
        <taxon>Planoprotostelium</taxon>
    </lineage>
</organism>
<dbReference type="InterPro" id="IPR044574">
    <property type="entry name" value="ARIP4-like"/>
</dbReference>
<dbReference type="PROSITE" id="PS51194">
    <property type="entry name" value="HELICASE_CTER"/>
    <property type="match status" value="1"/>
</dbReference>
<feature type="region of interest" description="Disordered" evidence="10">
    <location>
        <begin position="201"/>
        <end position="243"/>
    </location>
</feature>
<evidence type="ECO:0000256" key="6">
    <source>
        <dbReference type="ARBA" id="ARBA00022840"/>
    </source>
</evidence>
<feature type="domain" description="Helicase ATP-binding" evidence="11">
    <location>
        <begin position="868"/>
        <end position="1048"/>
    </location>
</feature>
<dbReference type="InterPro" id="IPR014001">
    <property type="entry name" value="Helicase_ATP-bd"/>
</dbReference>
<dbReference type="SUPFAM" id="SSF52540">
    <property type="entry name" value="P-loop containing nucleoside triphosphate hydrolases"/>
    <property type="match status" value="2"/>
</dbReference>
<feature type="coiled-coil region" evidence="9">
    <location>
        <begin position="785"/>
        <end position="814"/>
    </location>
</feature>
<evidence type="ECO:0000256" key="1">
    <source>
        <dbReference type="ARBA" id="ARBA00004123"/>
    </source>
</evidence>
<keyword evidence="9" id="KW-0175">Coiled coil</keyword>
<feature type="compositionally biased region" description="Acidic residues" evidence="10">
    <location>
        <begin position="594"/>
        <end position="609"/>
    </location>
</feature>
<feature type="region of interest" description="Disordered" evidence="10">
    <location>
        <begin position="1"/>
        <end position="55"/>
    </location>
</feature>
<reference evidence="13 14" key="1">
    <citation type="journal article" date="2018" name="Genome Biol. Evol.">
        <title>Multiple Roots of Fruiting Body Formation in Amoebozoa.</title>
        <authorList>
            <person name="Hillmann F."/>
            <person name="Forbes G."/>
            <person name="Novohradska S."/>
            <person name="Ferling I."/>
            <person name="Riege K."/>
            <person name="Groth M."/>
            <person name="Westermann M."/>
            <person name="Marz M."/>
            <person name="Spaller T."/>
            <person name="Winckler T."/>
            <person name="Schaap P."/>
            <person name="Glockner G."/>
        </authorList>
    </citation>
    <scope>NUCLEOTIDE SEQUENCE [LARGE SCALE GENOMIC DNA]</scope>
    <source>
        <strain evidence="13 14">Jena</strain>
    </source>
</reference>
<keyword evidence="5" id="KW-0347">Helicase</keyword>
<evidence type="ECO:0000259" key="12">
    <source>
        <dbReference type="PROSITE" id="PS51194"/>
    </source>
</evidence>
<comment type="caution">
    <text evidence="13">The sequence shown here is derived from an EMBL/GenBank/DDBJ whole genome shotgun (WGS) entry which is preliminary data.</text>
</comment>
<gene>
    <name evidence="13" type="ORF">PROFUN_14803</name>
</gene>
<dbReference type="EMBL" id="MDYQ01000297">
    <property type="protein sequence ID" value="PRP76844.1"/>
    <property type="molecule type" value="Genomic_DNA"/>
</dbReference>
<evidence type="ECO:0000313" key="13">
    <source>
        <dbReference type="EMBL" id="PRP76844.1"/>
    </source>
</evidence>
<dbReference type="SMART" id="SM00490">
    <property type="entry name" value="HELICc"/>
    <property type="match status" value="1"/>
</dbReference>
<feature type="compositionally biased region" description="Acidic residues" evidence="10">
    <location>
        <begin position="364"/>
        <end position="376"/>
    </location>
</feature>
<evidence type="ECO:0000256" key="3">
    <source>
        <dbReference type="ARBA" id="ARBA00022741"/>
    </source>
</evidence>
<dbReference type="GO" id="GO:0003677">
    <property type="term" value="F:DNA binding"/>
    <property type="evidence" value="ECO:0007669"/>
    <property type="project" value="UniProtKB-KW"/>
</dbReference>
<feature type="compositionally biased region" description="Basic and acidic residues" evidence="10">
    <location>
        <begin position="292"/>
        <end position="301"/>
    </location>
</feature>
<dbReference type="STRING" id="1890364.A0A2P6MYS8"/>
<evidence type="ECO:0000256" key="5">
    <source>
        <dbReference type="ARBA" id="ARBA00022806"/>
    </source>
</evidence>
<accession>A0A2P6MYS8</accession>
<feature type="region of interest" description="Disordered" evidence="10">
    <location>
        <begin position="758"/>
        <end position="783"/>
    </location>
</feature>
<dbReference type="Proteomes" id="UP000241769">
    <property type="component" value="Unassembled WGS sequence"/>
</dbReference>
<keyword evidence="14" id="KW-1185">Reference proteome</keyword>
<dbReference type="SMART" id="SM00487">
    <property type="entry name" value="DEXDc"/>
    <property type="match status" value="1"/>
</dbReference>
<dbReference type="OrthoDB" id="2020972at2759"/>
<dbReference type="Gene3D" id="3.40.50.300">
    <property type="entry name" value="P-loop containing nucleotide triphosphate hydrolases"/>
    <property type="match status" value="1"/>
</dbReference>
<keyword evidence="4" id="KW-0378">Hydrolase</keyword>
<feature type="compositionally biased region" description="Basic and acidic residues" evidence="10">
    <location>
        <begin position="227"/>
        <end position="238"/>
    </location>
</feature>
<feature type="region of interest" description="Disordered" evidence="10">
    <location>
        <begin position="265"/>
        <end position="391"/>
    </location>
</feature>
<keyword evidence="7" id="KW-0238">DNA-binding</keyword>
<feature type="compositionally biased region" description="Pro residues" evidence="10">
    <location>
        <begin position="677"/>
        <end position="686"/>
    </location>
</feature>
<feature type="compositionally biased region" description="Polar residues" evidence="10">
    <location>
        <begin position="204"/>
        <end position="213"/>
    </location>
</feature>
<feature type="region of interest" description="Disordered" evidence="10">
    <location>
        <begin position="561"/>
        <end position="640"/>
    </location>
</feature>